<feature type="region of interest" description="Disordered" evidence="1">
    <location>
        <begin position="508"/>
        <end position="542"/>
    </location>
</feature>
<protein>
    <recommendedName>
        <fullName evidence="4">Peptidase C-terminal archaeal/bacterial domain-containing protein</fullName>
    </recommendedName>
</protein>
<evidence type="ECO:0000256" key="1">
    <source>
        <dbReference type="SAM" id="MobiDB-lite"/>
    </source>
</evidence>
<name>A0A160T2H3_9CHLR</name>
<dbReference type="SUPFAM" id="SSF52317">
    <property type="entry name" value="Class I glutamine amidotransferase-like"/>
    <property type="match status" value="1"/>
</dbReference>
<dbReference type="EMBL" id="LN890655">
    <property type="protein sequence ID" value="CUS02650.2"/>
    <property type="molecule type" value="Genomic_DNA"/>
</dbReference>
<dbReference type="Gene3D" id="2.60.120.380">
    <property type="match status" value="1"/>
</dbReference>
<accession>A0A160T2H3</accession>
<feature type="compositionally biased region" description="Acidic residues" evidence="1">
    <location>
        <begin position="515"/>
        <end position="526"/>
    </location>
</feature>
<dbReference type="RefSeq" id="WP_095042238.1">
    <property type="nucleotide sequence ID" value="NZ_LN890655.1"/>
</dbReference>
<feature type="region of interest" description="Disordered" evidence="1">
    <location>
        <begin position="397"/>
        <end position="422"/>
    </location>
</feature>
<proteinExistence type="predicted"/>
<dbReference type="KEGG" id="pbf:CFX0092_A0772"/>
<gene>
    <name evidence="2" type="ORF">CFX0092_A0772</name>
</gene>
<dbReference type="InterPro" id="IPR029062">
    <property type="entry name" value="Class_I_gatase-like"/>
</dbReference>
<dbReference type="AlphaFoldDB" id="A0A160T2H3"/>
<dbReference type="Proteomes" id="UP000215027">
    <property type="component" value="Chromosome I"/>
</dbReference>
<keyword evidence="3" id="KW-1185">Reference proteome</keyword>
<organism evidence="2 3">
    <name type="scientific">Candidatus Promineifilum breve</name>
    <dbReference type="NCBI Taxonomy" id="1806508"/>
    <lineage>
        <taxon>Bacteria</taxon>
        <taxon>Bacillati</taxon>
        <taxon>Chloroflexota</taxon>
        <taxon>Ardenticatenia</taxon>
        <taxon>Candidatus Promineifilales</taxon>
        <taxon>Candidatus Promineifilaceae</taxon>
        <taxon>Candidatus Promineifilum</taxon>
    </lineage>
</organism>
<evidence type="ECO:0000313" key="3">
    <source>
        <dbReference type="Proteomes" id="UP000215027"/>
    </source>
</evidence>
<evidence type="ECO:0008006" key="4">
    <source>
        <dbReference type="Google" id="ProtNLM"/>
    </source>
</evidence>
<dbReference type="OrthoDB" id="9762687at2"/>
<sequence>MRKAAILVVIFLLMLLAPLAVRYLQFYRPFSASRAAPPVYTGEGIPAVPTPATSAFVDEPVAHRGDADGTDGIVVLDQAHDNQFDLAEIAHFDSLLAGRGYQLAPFAEGELADALGPADALIVIAPLGGYSPAEVLAVREFAAGGGRVLLVGDPTRYNVEFDEADIFAPPILRSAQVPLNDLANAFDITFRGDYLYNTVENEGNFRNILLGEDGFAPGELTDGLERLAFYSSHSLELGPSAAALLSGDDDTWSSATDRPGGLTLAALSPAGDDAAVLALGDFHFLIDPYNAVYDNGEFAARVADFLTANGDGPATLAAFPYFLRAPVDLTYSGDPELGPDAFDDIIALQAALRGVGLPLALAADPAADRDTLTLGLYNQAGDVADALERAGIELTIRPAISPPADDDEADEEPANGQSDAPANGVRVIESSLGTVQMSGSALILLDTTDDRRQVIVLAASNDGLERALARLQPTAPAAGADFSDCLLQANVAICPTGVANETVEYELVTSGPGEASDEPAAESDEEPAPRPDEEPSAPAEAADQGAIALGETKSAELAAEEAHAWTFSDGPATIDIVVDGAEDMDSVVELYDANNDLMGNVDSTFAGDVEEMRGIEIPDDGDYTIRVRDFFNDGGSYELSVTAGEPGDDDGAGAPGNRVFIFADDDGEALGDGLTSADAFAEGLASGYEVTVWTSSTDGPLPADTLADYDLVIWDSGTYRDEDGLFSQDAGRIIEYLDAGGDLLINGSSPTILGPVELAPLANVTIVADDPVLSDGFDDGDLLELDATYEAAISDNTNTAANEVIFLARAPEEEGEGAVVALAADAINPGDPQSIILFAPFVALPAEARAQLLANIMAWFGMA</sequence>
<evidence type="ECO:0000313" key="2">
    <source>
        <dbReference type="EMBL" id="CUS02650.2"/>
    </source>
</evidence>
<reference evidence="2" key="1">
    <citation type="submission" date="2016-01" db="EMBL/GenBank/DDBJ databases">
        <authorList>
            <person name="Mcilroy J.S."/>
            <person name="Karst M S."/>
            <person name="Albertsen M."/>
        </authorList>
    </citation>
    <scope>NUCLEOTIDE SEQUENCE</scope>
    <source>
        <strain evidence="2">Cfx-K</strain>
    </source>
</reference>
<feature type="compositionally biased region" description="Acidic residues" evidence="1">
    <location>
        <begin position="404"/>
        <end position="413"/>
    </location>
</feature>